<feature type="non-terminal residue" evidence="1">
    <location>
        <position position="1"/>
    </location>
</feature>
<comment type="caution">
    <text evidence="1">The sequence shown here is derived from an EMBL/GenBank/DDBJ whole genome shotgun (WGS) entry which is preliminary data.</text>
</comment>
<protein>
    <submittedName>
        <fullName evidence="1">Uncharacterized protein</fullName>
    </submittedName>
</protein>
<name>A0A9P6IN96_MORAP</name>
<evidence type="ECO:0000313" key="2">
    <source>
        <dbReference type="Proteomes" id="UP000738359"/>
    </source>
</evidence>
<accession>A0A9P6IN96</accession>
<proteinExistence type="predicted"/>
<dbReference type="OrthoDB" id="2470796at2759"/>
<evidence type="ECO:0000313" key="1">
    <source>
        <dbReference type="EMBL" id="KAF9941162.1"/>
    </source>
</evidence>
<sequence length="223" mass="24892">MVTHWKRLTPELIKKVRKENFEWVSGAEGTSFFGALDEKGVSNVHDPVSVFFILNSKLSPESQFKFVPMSGYTDQFCNIPEAMLMAVLLRQRNDDIGQTARTSLVAIFGSSTDAVNWCHTNPGDIANRLFCSSKSSYRNGIGLGSSVLDLNNAESAAFHRLSTEIDLAMRVDEQYKRNLERIKPLIKSGLKTPAEYKAMHAPGRRHILTGTIQTNGFEIRPLA</sequence>
<keyword evidence="2" id="KW-1185">Reference proteome</keyword>
<organism evidence="1 2">
    <name type="scientific">Mortierella alpina</name>
    <name type="common">Oleaginous fungus</name>
    <name type="synonym">Mortierella renispora</name>
    <dbReference type="NCBI Taxonomy" id="64518"/>
    <lineage>
        <taxon>Eukaryota</taxon>
        <taxon>Fungi</taxon>
        <taxon>Fungi incertae sedis</taxon>
        <taxon>Mucoromycota</taxon>
        <taxon>Mortierellomycotina</taxon>
        <taxon>Mortierellomycetes</taxon>
        <taxon>Mortierellales</taxon>
        <taxon>Mortierellaceae</taxon>
        <taxon>Mortierella</taxon>
    </lineage>
</organism>
<dbReference type="EMBL" id="JAAAHY010003499">
    <property type="protein sequence ID" value="KAF9941162.1"/>
    <property type="molecule type" value="Genomic_DNA"/>
</dbReference>
<dbReference type="AlphaFoldDB" id="A0A9P6IN96"/>
<dbReference type="Proteomes" id="UP000738359">
    <property type="component" value="Unassembled WGS sequence"/>
</dbReference>
<gene>
    <name evidence="1" type="ORF">BGZ70_006270</name>
</gene>
<reference evidence="1" key="1">
    <citation type="journal article" date="2020" name="Fungal Divers.">
        <title>Resolving the Mortierellaceae phylogeny through synthesis of multi-gene phylogenetics and phylogenomics.</title>
        <authorList>
            <person name="Vandepol N."/>
            <person name="Liber J."/>
            <person name="Desiro A."/>
            <person name="Na H."/>
            <person name="Kennedy M."/>
            <person name="Barry K."/>
            <person name="Grigoriev I.V."/>
            <person name="Miller A.N."/>
            <person name="O'Donnell K."/>
            <person name="Stajich J.E."/>
            <person name="Bonito G."/>
        </authorList>
    </citation>
    <scope>NUCLEOTIDE SEQUENCE</scope>
    <source>
        <strain evidence="1">CK1249</strain>
    </source>
</reference>